<dbReference type="OrthoDB" id="5348860at2"/>
<feature type="domain" description="DUF306" evidence="2">
    <location>
        <begin position="148"/>
        <end position="255"/>
    </location>
</feature>
<proteinExistence type="predicted"/>
<name>A0A3B7MLG2_9BACT</name>
<dbReference type="InterPro" id="IPR053147">
    <property type="entry name" value="Hsp_HslJ-like"/>
</dbReference>
<dbReference type="KEGG" id="pseg:D3H65_15675"/>
<dbReference type="Gene3D" id="2.40.128.640">
    <property type="match status" value="1"/>
</dbReference>
<protein>
    <submittedName>
        <fullName evidence="3">META domain-containing protein</fullName>
    </submittedName>
</protein>
<reference evidence="3 4" key="1">
    <citation type="submission" date="2018-09" db="EMBL/GenBank/DDBJ databases">
        <title>Genome sequencing of strain 6GH32-13.</title>
        <authorList>
            <person name="Weon H.-Y."/>
            <person name="Heo J."/>
            <person name="Kwon S.-W."/>
        </authorList>
    </citation>
    <scope>NUCLEOTIDE SEQUENCE [LARGE SCALE GENOMIC DNA]</scope>
    <source>
        <strain evidence="3 4">5GH32-13</strain>
    </source>
</reference>
<dbReference type="InterPro" id="IPR005184">
    <property type="entry name" value="DUF306_Meta_HslJ"/>
</dbReference>
<dbReference type="InterPro" id="IPR038670">
    <property type="entry name" value="HslJ-like_sf"/>
</dbReference>
<evidence type="ECO:0000313" key="3">
    <source>
        <dbReference type="EMBL" id="AXY75334.1"/>
    </source>
</evidence>
<evidence type="ECO:0000256" key="1">
    <source>
        <dbReference type="SAM" id="SignalP"/>
    </source>
</evidence>
<dbReference type="Proteomes" id="UP000263900">
    <property type="component" value="Chromosome"/>
</dbReference>
<dbReference type="EMBL" id="CP032157">
    <property type="protein sequence ID" value="AXY75334.1"/>
    <property type="molecule type" value="Genomic_DNA"/>
</dbReference>
<dbReference type="AlphaFoldDB" id="A0A3B7MLG2"/>
<sequence>MKKITFIYLLVLAGIVFLQCNTPSPATNKNATDTAHNSQNALDWDGIYRGVLPCADCPGIQTTIYLNRDLSFLKKTKYLGKPDTAFELSGKFTWNTAGNTITLNDAGQAISYLVGENTLTQLDMSGSKITGNLAPNYILSKSNFAILERYWKLVELNGKPVLVDSTFIKEPHIVLKDAGNRITGNGGCNGFSGTFEVGPLNGITFSKMVSTEIACPQLDLESQFLNALQLADNFTISADNLVLNKARMAPLARFKSVSHAQ</sequence>
<dbReference type="PANTHER" id="PTHR35535">
    <property type="entry name" value="HEAT SHOCK PROTEIN HSLJ"/>
    <property type="match status" value="1"/>
</dbReference>
<dbReference type="Pfam" id="PF04170">
    <property type="entry name" value="NlpE"/>
    <property type="match status" value="1"/>
</dbReference>
<gene>
    <name evidence="3" type="ORF">D3H65_15675</name>
</gene>
<evidence type="ECO:0000259" key="2">
    <source>
        <dbReference type="Pfam" id="PF03724"/>
    </source>
</evidence>
<dbReference type="RefSeq" id="WP_119051215.1">
    <property type="nucleotide sequence ID" value="NZ_CP032157.1"/>
</dbReference>
<keyword evidence="4" id="KW-1185">Reference proteome</keyword>
<dbReference type="PANTHER" id="PTHR35535:SF1">
    <property type="entry name" value="HEAT SHOCK PROTEIN HSLJ"/>
    <property type="match status" value="1"/>
</dbReference>
<evidence type="ECO:0000313" key="4">
    <source>
        <dbReference type="Proteomes" id="UP000263900"/>
    </source>
</evidence>
<accession>A0A3B7MLG2</accession>
<dbReference type="Gene3D" id="2.40.128.270">
    <property type="match status" value="1"/>
</dbReference>
<dbReference type="Pfam" id="PF03724">
    <property type="entry name" value="META"/>
    <property type="match status" value="1"/>
</dbReference>
<organism evidence="3 4">
    <name type="scientific">Paraflavitalea soli</name>
    <dbReference type="NCBI Taxonomy" id="2315862"/>
    <lineage>
        <taxon>Bacteria</taxon>
        <taxon>Pseudomonadati</taxon>
        <taxon>Bacteroidota</taxon>
        <taxon>Chitinophagia</taxon>
        <taxon>Chitinophagales</taxon>
        <taxon>Chitinophagaceae</taxon>
        <taxon>Paraflavitalea</taxon>
    </lineage>
</organism>
<keyword evidence="1" id="KW-0732">Signal</keyword>
<feature type="signal peptide" evidence="1">
    <location>
        <begin position="1"/>
        <end position="26"/>
    </location>
</feature>
<feature type="chain" id="PRO_5017605216" evidence="1">
    <location>
        <begin position="27"/>
        <end position="261"/>
    </location>
</feature>
<dbReference type="InterPro" id="IPR007298">
    <property type="entry name" value="Cu-R_lipoprotein_NlpE"/>
</dbReference>